<dbReference type="Pfam" id="PF04564">
    <property type="entry name" value="U-box"/>
    <property type="match status" value="1"/>
</dbReference>
<dbReference type="Pfam" id="PF07714">
    <property type="entry name" value="PK_Tyr_Ser-Thr"/>
    <property type="match status" value="1"/>
</dbReference>
<protein>
    <recommendedName>
        <fullName evidence="3">RING-type E3 ubiquitin transferase</fullName>
        <ecNumber evidence="3">2.3.2.27</ecNumber>
    </recommendedName>
</protein>
<comment type="pathway">
    <text evidence="2">Protein modification; protein ubiquitination.</text>
</comment>
<dbReference type="SUPFAM" id="SSF56112">
    <property type="entry name" value="Protein kinase-like (PK-like)"/>
    <property type="match status" value="1"/>
</dbReference>
<dbReference type="Gene3D" id="3.10.20.90">
    <property type="entry name" value="Phosphatidylinositol 3-kinase Catalytic Subunit, Chain A, domain 1"/>
    <property type="match status" value="2"/>
</dbReference>
<dbReference type="InterPro" id="IPR013083">
    <property type="entry name" value="Znf_RING/FYVE/PHD"/>
</dbReference>
<dbReference type="GO" id="GO:0005524">
    <property type="term" value="F:ATP binding"/>
    <property type="evidence" value="ECO:0007669"/>
    <property type="project" value="InterPro"/>
</dbReference>
<evidence type="ECO:0000256" key="7">
    <source>
        <dbReference type="SAM" id="Coils"/>
    </source>
</evidence>
<dbReference type="InterPro" id="IPR008266">
    <property type="entry name" value="Tyr_kinase_AS"/>
</dbReference>
<evidence type="ECO:0000259" key="9">
    <source>
        <dbReference type="PROSITE" id="PS51698"/>
    </source>
</evidence>
<feature type="domain" description="Protein kinase" evidence="8">
    <location>
        <begin position="445"/>
        <end position="695"/>
    </location>
</feature>
<evidence type="ECO:0000256" key="6">
    <source>
        <dbReference type="ARBA" id="ARBA00023054"/>
    </source>
</evidence>
<dbReference type="InterPro" id="IPR051348">
    <property type="entry name" value="U-box_ubiquitin_ligases"/>
</dbReference>
<dbReference type="PROSITE" id="PS51698">
    <property type="entry name" value="U_BOX"/>
    <property type="match status" value="1"/>
</dbReference>
<dbReference type="EMBL" id="CM000140">
    <property type="protein sequence ID" value="EEE59290.1"/>
    <property type="molecule type" value="Genomic_DNA"/>
</dbReference>
<evidence type="ECO:0000256" key="5">
    <source>
        <dbReference type="ARBA" id="ARBA00022786"/>
    </source>
</evidence>
<evidence type="ECO:0000256" key="1">
    <source>
        <dbReference type="ARBA" id="ARBA00000900"/>
    </source>
</evidence>
<keyword evidence="5" id="KW-0833">Ubl conjugation pathway</keyword>
<reference evidence="10" key="2">
    <citation type="submission" date="2008-12" db="EMBL/GenBank/DDBJ databases">
        <title>Improved gene annotation of the rice (Oryza sativa) genomes.</title>
        <authorList>
            <person name="Wang J."/>
            <person name="Li R."/>
            <person name="Fan W."/>
            <person name="Huang Q."/>
            <person name="Zhang J."/>
            <person name="Zhou Y."/>
            <person name="Hu Y."/>
            <person name="Zi S."/>
            <person name="Li J."/>
            <person name="Ni P."/>
            <person name="Zheng H."/>
            <person name="Zhang Y."/>
            <person name="Zhao M."/>
            <person name="Hao Q."/>
            <person name="McDermott J."/>
            <person name="Samudrala R."/>
            <person name="Kristiansen K."/>
            <person name="Wong G.K.-S."/>
        </authorList>
    </citation>
    <scope>NUCLEOTIDE SEQUENCE</scope>
</reference>
<comment type="catalytic activity">
    <reaction evidence="1">
        <text>S-ubiquitinyl-[E2 ubiquitin-conjugating enzyme]-L-cysteine + [acceptor protein]-L-lysine = [E2 ubiquitin-conjugating enzyme]-L-cysteine + N(6)-ubiquitinyl-[acceptor protein]-L-lysine.</text>
        <dbReference type="EC" id="2.3.2.27"/>
    </reaction>
</comment>
<evidence type="ECO:0000256" key="4">
    <source>
        <dbReference type="ARBA" id="ARBA00022679"/>
    </source>
</evidence>
<proteinExistence type="predicted"/>
<evidence type="ECO:0000256" key="3">
    <source>
        <dbReference type="ARBA" id="ARBA00012483"/>
    </source>
</evidence>
<name>B9F942_ORYSJ</name>
<dbReference type="Gene3D" id="1.10.510.10">
    <property type="entry name" value="Transferase(Phosphotransferase) domain 1"/>
    <property type="match status" value="1"/>
</dbReference>
<evidence type="ECO:0000259" key="8">
    <source>
        <dbReference type="PROSITE" id="PS50011"/>
    </source>
</evidence>
<dbReference type="GO" id="GO:0016567">
    <property type="term" value="P:protein ubiquitination"/>
    <property type="evidence" value="ECO:0007669"/>
    <property type="project" value="UniProtKB-UniPathway"/>
</dbReference>
<accession>B9F942</accession>
<dbReference type="PANTHER" id="PTHR45647">
    <property type="entry name" value="OS02G0152300 PROTEIN"/>
    <property type="match status" value="1"/>
</dbReference>
<dbReference type="Pfam" id="PF12436">
    <property type="entry name" value="USP7_ICP0_bdg"/>
    <property type="match status" value="2"/>
</dbReference>
<dbReference type="FunFam" id="1.10.510.10:FF:000498">
    <property type="entry name" value="U-box domain-containing protein 51"/>
    <property type="match status" value="1"/>
</dbReference>
<feature type="domain" description="U-box" evidence="9">
    <location>
        <begin position="720"/>
        <end position="794"/>
    </location>
</feature>
<dbReference type="EC" id="2.3.2.27" evidence="3"/>
<dbReference type="GO" id="GO:0061630">
    <property type="term" value="F:ubiquitin protein ligase activity"/>
    <property type="evidence" value="ECO:0007669"/>
    <property type="project" value="UniProtKB-EC"/>
</dbReference>
<reference evidence="10" key="1">
    <citation type="journal article" date="2005" name="PLoS Biol.">
        <title>The genomes of Oryza sativa: a history of duplications.</title>
        <authorList>
            <person name="Yu J."/>
            <person name="Wang J."/>
            <person name="Lin W."/>
            <person name="Li S."/>
            <person name="Li H."/>
            <person name="Zhou J."/>
            <person name="Ni P."/>
            <person name="Dong W."/>
            <person name="Hu S."/>
            <person name="Zeng C."/>
            <person name="Zhang J."/>
            <person name="Zhang Y."/>
            <person name="Li R."/>
            <person name="Xu Z."/>
            <person name="Li S."/>
            <person name="Li X."/>
            <person name="Zheng H."/>
            <person name="Cong L."/>
            <person name="Lin L."/>
            <person name="Yin J."/>
            <person name="Geng J."/>
            <person name="Li G."/>
            <person name="Shi J."/>
            <person name="Liu J."/>
            <person name="Lv H."/>
            <person name="Li J."/>
            <person name="Wang J."/>
            <person name="Deng Y."/>
            <person name="Ran L."/>
            <person name="Shi X."/>
            <person name="Wang X."/>
            <person name="Wu Q."/>
            <person name="Li C."/>
            <person name="Ren X."/>
            <person name="Wang J."/>
            <person name="Wang X."/>
            <person name="Li D."/>
            <person name="Liu D."/>
            <person name="Zhang X."/>
            <person name="Ji Z."/>
            <person name="Zhao W."/>
            <person name="Sun Y."/>
            <person name="Zhang Z."/>
            <person name="Bao J."/>
            <person name="Han Y."/>
            <person name="Dong L."/>
            <person name="Ji J."/>
            <person name="Chen P."/>
            <person name="Wu S."/>
            <person name="Liu J."/>
            <person name="Xiao Y."/>
            <person name="Bu D."/>
            <person name="Tan J."/>
            <person name="Yang L."/>
            <person name="Ye C."/>
            <person name="Zhang J."/>
            <person name="Xu J."/>
            <person name="Zhou Y."/>
            <person name="Yu Y."/>
            <person name="Zhang B."/>
            <person name="Zhuang S."/>
            <person name="Wei H."/>
            <person name="Liu B."/>
            <person name="Lei M."/>
            <person name="Yu H."/>
            <person name="Li Y."/>
            <person name="Xu H."/>
            <person name="Wei S."/>
            <person name="He X."/>
            <person name="Fang L."/>
            <person name="Zhang Z."/>
            <person name="Zhang Y."/>
            <person name="Huang X."/>
            <person name="Su Z."/>
            <person name="Tong W."/>
            <person name="Li J."/>
            <person name="Tong Z."/>
            <person name="Li S."/>
            <person name="Ye J."/>
            <person name="Wang L."/>
            <person name="Fang L."/>
            <person name="Lei T."/>
            <person name="Chen C."/>
            <person name="Chen H."/>
            <person name="Xu Z."/>
            <person name="Li H."/>
            <person name="Huang H."/>
            <person name="Zhang F."/>
            <person name="Xu H."/>
            <person name="Li N."/>
            <person name="Zhao C."/>
            <person name="Li S."/>
            <person name="Dong L."/>
            <person name="Huang Y."/>
            <person name="Li L."/>
            <person name="Xi Y."/>
            <person name="Qi Q."/>
            <person name="Li W."/>
            <person name="Zhang B."/>
            <person name="Hu W."/>
            <person name="Zhang Y."/>
            <person name="Tian X."/>
            <person name="Jiao Y."/>
            <person name="Liang X."/>
            <person name="Jin J."/>
            <person name="Gao L."/>
            <person name="Zheng W."/>
            <person name="Hao B."/>
            <person name="Liu S."/>
            <person name="Wang W."/>
            <person name="Yuan L."/>
            <person name="Cao M."/>
            <person name="McDermott J."/>
            <person name="Samudrala R."/>
            <person name="Wang J."/>
            <person name="Wong G.K."/>
            <person name="Yang H."/>
        </authorList>
    </citation>
    <scope>NUCLEOTIDE SEQUENCE [LARGE SCALE GENOMIC DNA]</scope>
</reference>
<keyword evidence="6 7" id="KW-0175">Coiled coil</keyword>
<dbReference type="GO" id="GO:0004672">
    <property type="term" value="F:protein kinase activity"/>
    <property type="evidence" value="ECO:0007669"/>
    <property type="project" value="InterPro"/>
</dbReference>
<gene>
    <name evidence="10" type="ORF">OsJ_11331</name>
</gene>
<dbReference type="InterPro" id="IPR001245">
    <property type="entry name" value="Ser-Thr/Tyr_kinase_cat_dom"/>
</dbReference>
<dbReference type="InterPro" id="IPR000719">
    <property type="entry name" value="Prot_kinase_dom"/>
</dbReference>
<dbReference type="UniPathway" id="UPA00143"/>
<dbReference type="InterPro" id="IPR003613">
    <property type="entry name" value="Ubox_domain"/>
</dbReference>
<dbReference type="PROSITE" id="PS50011">
    <property type="entry name" value="PROTEIN_KINASE_DOM"/>
    <property type="match status" value="1"/>
</dbReference>
<evidence type="ECO:0000313" key="10">
    <source>
        <dbReference type="EMBL" id="EEE59290.1"/>
    </source>
</evidence>
<dbReference type="Proteomes" id="UP000007752">
    <property type="component" value="Chromosome 3"/>
</dbReference>
<dbReference type="PROSITE" id="PS00109">
    <property type="entry name" value="PROTEIN_KINASE_TYR"/>
    <property type="match status" value="1"/>
</dbReference>
<dbReference type="InterPro" id="IPR024729">
    <property type="entry name" value="USP7_ICP0-binding_dom"/>
</dbReference>
<keyword evidence="4" id="KW-0808">Transferase</keyword>
<dbReference type="FunFam" id="3.30.40.10:FF:000428">
    <property type="entry name" value="U-box domain-containing protein 54"/>
    <property type="match status" value="1"/>
</dbReference>
<dbReference type="CDD" id="cd16655">
    <property type="entry name" value="RING-Ubox_WDSUB1-like"/>
    <property type="match status" value="1"/>
</dbReference>
<dbReference type="Gene3D" id="3.30.40.10">
    <property type="entry name" value="Zinc/RING finger domain, C3HC4 (zinc finger)"/>
    <property type="match status" value="1"/>
</dbReference>
<sequence>MPPPYSHIKVVREEDFRSRIGEDGHYFDLIDFSAIEGFNVPPTMTILRFKVCSNKDSVVICEMYNFTHEKLTEKFGTPLQCQRLWWWARRQNNTYRVDRPLTTEEENLPVLNTNSLPTWSNMDDALVFLKHYDPGKAQLRYVGLLSVKVASRPSEILPKLRSLAGFCLSEMIELYESTTSRHRVCHEEHAVGRAGSVFSIWCPLPDCLIFLPILKLHPLDRVPNLKVFPNCVIGGYPLDVSYPPVVQKPSCHRQARALDMAEDQGESRLYAPHRQPVRQPKFGVLPITQHLSRSCEVEVLQVFRLIYWNREEIKFEPSVWCEAIDIHNTFSAGEIITGDIICFQKILKPPDIPKYPSVASFLQHVCDRKTYEEVRKVHILEEEIVTLKHQADTYLVQKEKAVTAYDQLKHERDNAVQQVNELRDQSTHIILDFSRKDMEQATEHFKNAREVGDTEYGHTYKGMIHNMKVLIKLSSSQKLFQQEVSILRQWRHPNIITFIGVCSEVSALVYEWLPNGNLEDRIICTNNSAPLSWYNRTQIIGEICCALLFLHSNKSTALVHGDLRPCNILIDANYRSKICNFGMSNLFLQLGTFPPNLTARLPYMDPEFNTTGELTTLSDVYSLGVIILRLLTGMPPLTLSEKVAEALGSDSLHLLIDKSAGDWPYIEAKQLALIGLSCTGMTRKKRPDLLNEVWIVIEPLTRKPPAATWPYLQSASGDSSVPAAFICPISMEIMKDPQVASDGFTYEAEAIRCWFDRGISRSPMTNLALPNLNLVPNRVLRSFIHGYLQQQQPNPAYQQQLSET</sequence>
<dbReference type="Gene3D" id="3.30.200.20">
    <property type="entry name" value="Phosphorylase Kinase, domain 1"/>
    <property type="match status" value="1"/>
</dbReference>
<dbReference type="PANTHER" id="PTHR45647:SF50">
    <property type="entry name" value="U-BOX DOMAIN-CONTAINING PROTEIN 57"/>
    <property type="match status" value="1"/>
</dbReference>
<feature type="coiled-coil region" evidence="7">
    <location>
        <begin position="398"/>
        <end position="425"/>
    </location>
</feature>
<dbReference type="AlphaFoldDB" id="B9F942"/>
<evidence type="ECO:0000256" key="2">
    <source>
        <dbReference type="ARBA" id="ARBA00004906"/>
    </source>
</evidence>
<organism evidence="10">
    <name type="scientific">Oryza sativa subsp. japonica</name>
    <name type="common">Rice</name>
    <dbReference type="NCBI Taxonomy" id="39947"/>
    <lineage>
        <taxon>Eukaryota</taxon>
        <taxon>Viridiplantae</taxon>
        <taxon>Streptophyta</taxon>
        <taxon>Embryophyta</taxon>
        <taxon>Tracheophyta</taxon>
        <taxon>Spermatophyta</taxon>
        <taxon>Magnoliopsida</taxon>
        <taxon>Liliopsida</taxon>
        <taxon>Poales</taxon>
        <taxon>Poaceae</taxon>
        <taxon>BOP clade</taxon>
        <taxon>Oryzoideae</taxon>
        <taxon>Oryzeae</taxon>
        <taxon>Oryzinae</taxon>
        <taxon>Oryza</taxon>
        <taxon>Oryza sativa</taxon>
    </lineage>
</organism>
<dbReference type="SUPFAM" id="SSF57850">
    <property type="entry name" value="RING/U-box"/>
    <property type="match status" value="1"/>
</dbReference>
<dbReference type="InterPro" id="IPR011009">
    <property type="entry name" value="Kinase-like_dom_sf"/>
</dbReference>
<dbReference type="SMART" id="SM00504">
    <property type="entry name" value="Ubox"/>
    <property type="match status" value="1"/>
</dbReference>